<comment type="caution">
    <text evidence="1">The sequence shown here is derived from an EMBL/GenBank/DDBJ whole genome shotgun (WGS) entry which is preliminary data.</text>
</comment>
<proteinExistence type="predicted"/>
<evidence type="ECO:0000313" key="2">
    <source>
        <dbReference type="Proteomes" id="UP001224516"/>
    </source>
</evidence>
<keyword evidence="2" id="KW-1185">Reference proteome</keyword>
<accession>A0ABU8V4W6</accession>
<organism evidence="1 2">
    <name type="scientific">Chromobacterium amazonense</name>
    <dbReference type="NCBI Taxonomy" id="1382803"/>
    <lineage>
        <taxon>Bacteria</taxon>
        <taxon>Pseudomonadati</taxon>
        <taxon>Pseudomonadota</taxon>
        <taxon>Betaproteobacteria</taxon>
        <taxon>Neisseriales</taxon>
        <taxon>Chromobacteriaceae</taxon>
        <taxon>Chromobacterium</taxon>
    </lineage>
</organism>
<protein>
    <submittedName>
        <fullName evidence="1">Uncharacterized protein</fullName>
    </submittedName>
</protein>
<dbReference type="EMBL" id="JAVFJF020000038">
    <property type="protein sequence ID" value="MEJ8676215.1"/>
    <property type="molecule type" value="Genomic_DNA"/>
</dbReference>
<dbReference type="Proteomes" id="UP001224516">
    <property type="component" value="Unassembled WGS sequence"/>
</dbReference>
<gene>
    <name evidence="1" type="ORF">QCL97_015885</name>
</gene>
<dbReference type="RefSeq" id="WP_307909430.1">
    <property type="nucleotide sequence ID" value="NZ_JAVFJF020000038.1"/>
</dbReference>
<reference evidence="1 2" key="1">
    <citation type="submission" date="2023-12" db="EMBL/GenBank/DDBJ databases">
        <title>Evaluation and characterization of a potential secondary metabolite violacein from indigenous Chromobacterium amazonense SAM215.</title>
        <authorList>
            <person name="Tarafdar M.R."/>
            <person name="Abedin S.M."/>
            <person name="Atiqua A."/>
            <person name="Saha A."/>
            <person name="Khan S.N."/>
        </authorList>
    </citation>
    <scope>NUCLEOTIDE SEQUENCE [LARGE SCALE GENOMIC DNA]</scope>
    <source>
        <strain evidence="1 2">SAM215</strain>
    </source>
</reference>
<name>A0ABU8V4W6_9NEIS</name>
<evidence type="ECO:0000313" key="1">
    <source>
        <dbReference type="EMBL" id="MEJ8676215.1"/>
    </source>
</evidence>
<sequence length="91" mass="10072">MTTNDIESRYAWQFHGGRGIDNCVPPQWLPIVAELCKAIEEAIPAADRSAFYWLDIKEKRGTIAVDYVAPTDMTDTIDTLVEAACAKLVIG</sequence>